<dbReference type="SUPFAM" id="SSF55040">
    <property type="entry name" value="Molybdenum cofactor biosynthesis protein C, MoaC"/>
    <property type="match status" value="1"/>
</dbReference>
<dbReference type="EC" id="4.6.1.17" evidence="3 7"/>
<comment type="pathway">
    <text evidence="2 7">Cofactor biosynthesis; molybdopterin biosynthesis.</text>
</comment>
<organism evidence="9 10">
    <name type="scientific">Camelimonas lactis</name>
    <dbReference type="NCBI Taxonomy" id="659006"/>
    <lineage>
        <taxon>Bacteria</taxon>
        <taxon>Pseudomonadati</taxon>
        <taxon>Pseudomonadota</taxon>
        <taxon>Alphaproteobacteria</taxon>
        <taxon>Hyphomicrobiales</taxon>
        <taxon>Chelatococcaceae</taxon>
        <taxon>Camelimonas</taxon>
    </lineage>
</organism>
<comment type="function">
    <text evidence="6 7">Catalyzes the conversion of (8S)-3',8-cyclo-7,8-dihydroguanosine 5'-triphosphate to cyclic pyranopterin monophosphate (cPMP).</text>
</comment>
<dbReference type="AlphaFoldDB" id="A0A4R2GRU5"/>
<dbReference type="PANTHER" id="PTHR22960">
    <property type="entry name" value="MOLYBDOPTERIN COFACTOR SYNTHESIS PROTEIN A"/>
    <property type="match status" value="1"/>
</dbReference>
<evidence type="ECO:0000256" key="1">
    <source>
        <dbReference type="ARBA" id="ARBA00001637"/>
    </source>
</evidence>
<evidence type="ECO:0000256" key="2">
    <source>
        <dbReference type="ARBA" id="ARBA00005046"/>
    </source>
</evidence>
<feature type="domain" description="Molybdopterin cofactor biosynthesis C (MoaC)" evidence="8">
    <location>
        <begin position="15"/>
        <end position="150"/>
    </location>
</feature>
<dbReference type="GO" id="GO:0061799">
    <property type="term" value="F:cyclic pyranopterin monophosphate synthase activity"/>
    <property type="evidence" value="ECO:0007669"/>
    <property type="project" value="UniProtKB-UniRule"/>
</dbReference>
<keyword evidence="5 7" id="KW-0456">Lyase</keyword>
<keyword evidence="4 7" id="KW-0501">Molybdenum cofactor biosynthesis</keyword>
<dbReference type="Pfam" id="PF01967">
    <property type="entry name" value="MoaC"/>
    <property type="match status" value="1"/>
</dbReference>
<feature type="binding site" evidence="7">
    <location>
        <begin position="113"/>
        <end position="114"/>
    </location>
    <ligand>
        <name>substrate</name>
    </ligand>
</feature>
<evidence type="ECO:0000313" key="10">
    <source>
        <dbReference type="Proteomes" id="UP000294881"/>
    </source>
</evidence>
<dbReference type="CDD" id="cd01420">
    <property type="entry name" value="MoaC_PE"/>
    <property type="match status" value="1"/>
</dbReference>
<dbReference type="InterPro" id="IPR036522">
    <property type="entry name" value="MoaC_sf"/>
</dbReference>
<evidence type="ECO:0000259" key="8">
    <source>
        <dbReference type="Pfam" id="PF01967"/>
    </source>
</evidence>
<evidence type="ECO:0000256" key="4">
    <source>
        <dbReference type="ARBA" id="ARBA00023150"/>
    </source>
</evidence>
<dbReference type="InterPro" id="IPR050105">
    <property type="entry name" value="MoCo_biosynth_MoaA/MoaC"/>
</dbReference>
<dbReference type="InterPro" id="IPR002820">
    <property type="entry name" value="Mopterin_CF_biosynth-C_dom"/>
</dbReference>
<comment type="similarity">
    <text evidence="7">Belongs to the MoaC family.</text>
</comment>
<accession>A0A4R2GRU5</accession>
<proteinExistence type="inferred from homology"/>
<evidence type="ECO:0000313" key="9">
    <source>
        <dbReference type="EMBL" id="TCO12821.1"/>
    </source>
</evidence>
<evidence type="ECO:0000256" key="5">
    <source>
        <dbReference type="ARBA" id="ARBA00023239"/>
    </source>
</evidence>
<name>A0A4R2GRU5_9HYPH</name>
<sequence>MKSLTHLDENGRPRMVNVSDKAVTRRTATAEGRLLCSEQTLALVRQGRTPKGAVIHTAELAGIVAAKRTHELIPLCHSLALSGVSVTIELRDELPGFLVQSEVRSTGQTGVEMEALTAVSIACLTLFDMLKAIDRAMVIDQVAVVSKTGGASGAWAGTAHD</sequence>
<comment type="subunit">
    <text evidence="7">Homohexamer; trimer of dimers.</text>
</comment>
<dbReference type="InterPro" id="IPR023045">
    <property type="entry name" value="MoaC"/>
</dbReference>
<comment type="caution">
    <text evidence="9">The sequence shown here is derived from an EMBL/GenBank/DDBJ whole genome shotgun (WGS) entry which is preliminary data.</text>
</comment>
<gene>
    <name evidence="7" type="primary">moaC</name>
    <name evidence="9" type="ORF">EV666_108144</name>
</gene>
<dbReference type="Proteomes" id="UP000294881">
    <property type="component" value="Unassembled WGS sequence"/>
</dbReference>
<feature type="active site" evidence="7">
    <location>
        <position position="128"/>
    </location>
</feature>
<dbReference type="NCBIfam" id="NF006870">
    <property type="entry name" value="PRK09364.1"/>
    <property type="match status" value="1"/>
</dbReference>
<dbReference type="HAMAP" id="MF_01224_B">
    <property type="entry name" value="MoaC_B"/>
    <property type="match status" value="1"/>
</dbReference>
<dbReference type="NCBIfam" id="TIGR00581">
    <property type="entry name" value="moaC"/>
    <property type="match status" value="1"/>
</dbReference>
<protein>
    <recommendedName>
        <fullName evidence="3 7">Cyclic pyranopterin monophosphate synthase</fullName>
        <ecNumber evidence="3 7">4.6.1.17</ecNumber>
    </recommendedName>
    <alternativeName>
        <fullName evidence="7">Molybdenum cofactor biosynthesis protein C</fullName>
    </alternativeName>
</protein>
<evidence type="ECO:0000256" key="6">
    <source>
        <dbReference type="ARBA" id="ARBA00055087"/>
    </source>
</evidence>
<dbReference type="EMBL" id="SLWL01000008">
    <property type="protein sequence ID" value="TCO12821.1"/>
    <property type="molecule type" value="Genomic_DNA"/>
</dbReference>
<reference evidence="9 10" key="1">
    <citation type="submission" date="2019-03" db="EMBL/GenBank/DDBJ databases">
        <title>Genomic Encyclopedia of Type Strains, Phase IV (KMG-IV): sequencing the most valuable type-strain genomes for metagenomic binning, comparative biology and taxonomic classification.</title>
        <authorList>
            <person name="Goeker M."/>
        </authorList>
    </citation>
    <scope>NUCLEOTIDE SEQUENCE [LARGE SCALE GENOMIC DNA]</scope>
    <source>
        <strain evidence="9 10">DSM 22958</strain>
    </source>
</reference>
<dbReference type="GO" id="GO:0006777">
    <property type="term" value="P:Mo-molybdopterin cofactor biosynthetic process"/>
    <property type="evidence" value="ECO:0007669"/>
    <property type="project" value="UniProtKB-UniRule"/>
</dbReference>
<evidence type="ECO:0000256" key="3">
    <source>
        <dbReference type="ARBA" id="ARBA00012575"/>
    </source>
</evidence>
<feature type="binding site" evidence="7">
    <location>
        <begin position="75"/>
        <end position="77"/>
    </location>
    <ligand>
        <name>substrate</name>
    </ligand>
</feature>
<dbReference type="OrthoDB" id="9794429at2"/>
<dbReference type="Gene3D" id="3.30.70.640">
    <property type="entry name" value="Molybdopterin cofactor biosynthesis C (MoaC) domain"/>
    <property type="match status" value="1"/>
</dbReference>
<dbReference type="RefSeq" id="WP_132007300.1">
    <property type="nucleotide sequence ID" value="NZ_JBHUNN010000001.1"/>
</dbReference>
<dbReference type="InterPro" id="IPR047594">
    <property type="entry name" value="MoaC_bact/euk"/>
</dbReference>
<keyword evidence="10" id="KW-1185">Reference proteome</keyword>
<evidence type="ECO:0000256" key="7">
    <source>
        <dbReference type="HAMAP-Rule" id="MF_01224"/>
    </source>
</evidence>
<comment type="catalytic activity">
    <reaction evidence="1 7">
        <text>(8S)-3',8-cyclo-7,8-dihydroguanosine 5'-triphosphate = cyclic pyranopterin phosphate + diphosphate</text>
        <dbReference type="Rhea" id="RHEA:49580"/>
        <dbReference type="ChEBI" id="CHEBI:33019"/>
        <dbReference type="ChEBI" id="CHEBI:59648"/>
        <dbReference type="ChEBI" id="CHEBI:131766"/>
        <dbReference type="EC" id="4.6.1.17"/>
    </reaction>
</comment>
<dbReference type="UniPathway" id="UPA00344"/>